<keyword evidence="2" id="KW-0808">Transferase</keyword>
<reference evidence="3" key="1">
    <citation type="submission" date="2020-05" db="EMBL/GenBank/DDBJ databases">
        <title>Mycena genomes resolve the evolution of fungal bioluminescence.</title>
        <authorList>
            <person name="Tsai I.J."/>
        </authorList>
    </citation>
    <scope>NUCLEOTIDE SEQUENCE</scope>
    <source>
        <strain evidence="3">110903Hualien_Pintung</strain>
    </source>
</reference>
<evidence type="ECO:0000313" key="3">
    <source>
        <dbReference type="EMBL" id="KAF7305555.1"/>
    </source>
</evidence>
<dbReference type="Pfam" id="PF00201">
    <property type="entry name" value="UDPGT"/>
    <property type="match status" value="1"/>
</dbReference>
<accession>A0A8H6ST03</accession>
<dbReference type="PANTHER" id="PTHR48047">
    <property type="entry name" value="GLYCOSYLTRANSFERASE"/>
    <property type="match status" value="1"/>
</dbReference>
<protein>
    <recommendedName>
        <fullName evidence="5">Glycosyltransferase family 1 protein</fullName>
    </recommendedName>
</protein>
<dbReference type="SUPFAM" id="SSF53756">
    <property type="entry name" value="UDP-Glycosyltransferase/glycogen phosphorylase"/>
    <property type="match status" value="1"/>
</dbReference>
<comment type="caution">
    <text evidence="3">The sequence shown here is derived from an EMBL/GenBank/DDBJ whole genome shotgun (WGS) entry which is preliminary data.</text>
</comment>
<sequence length="508" mass="56175">MSLHHIVTLLPPAWGHTVSYLHLALQLLSEDPNLALSIVQHTVIVPRMEAELATCKYDQSRLRIIAVGEKEVPFGPTAFKEVIAQQLAGWGQNLPGFVSGSPDWPKPRCMHLDFTLGGLIIEPTKAAMGPECKYLLWFTCSSASLKAHFNEYDWVGICEEIYADEGRRAGRTKEEIGTQVAIAWNGSDKLDGRVVKYFGIPDMYDYERVSQASGPPIANWPIFVSGTKVATDGDGYICTSGLFYEPTILPHLREYYKARKQEIFPIGLQTHEKYFAQSPDVAPITNEMIKKFLDDAQTKYGTNSALYISFGSLFFPVATPGHIEALIDTLLSLEQPFPFVFAVAGSMASLPQETKDRVNNSGKGLICDFWVEQRAILQHPAVGWFLTHGGFNSVTEAILMGVPLIVWPAGAEQPINAAYLSAEPNPVAVELLQIRTGTQVGPSLRYPNVKITGTVEDAVSEFRTVFGDLRASKGEKLRDNIVELGKKAREARKGEALEEVRRLARFGC</sequence>
<dbReference type="InterPro" id="IPR002213">
    <property type="entry name" value="UDP_glucos_trans"/>
</dbReference>
<organism evidence="3 4">
    <name type="scientific">Mycena chlorophos</name>
    <name type="common">Agaric fungus</name>
    <name type="synonym">Agaricus chlorophos</name>
    <dbReference type="NCBI Taxonomy" id="658473"/>
    <lineage>
        <taxon>Eukaryota</taxon>
        <taxon>Fungi</taxon>
        <taxon>Dikarya</taxon>
        <taxon>Basidiomycota</taxon>
        <taxon>Agaricomycotina</taxon>
        <taxon>Agaricomycetes</taxon>
        <taxon>Agaricomycetidae</taxon>
        <taxon>Agaricales</taxon>
        <taxon>Marasmiineae</taxon>
        <taxon>Mycenaceae</taxon>
        <taxon>Mycena</taxon>
    </lineage>
</organism>
<evidence type="ECO:0000313" key="4">
    <source>
        <dbReference type="Proteomes" id="UP000613580"/>
    </source>
</evidence>
<dbReference type="Proteomes" id="UP000613580">
    <property type="component" value="Unassembled WGS sequence"/>
</dbReference>
<keyword evidence="4" id="KW-1185">Reference proteome</keyword>
<dbReference type="PANTHER" id="PTHR48047:SF215">
    <property type="entry name" value="GLYCOSYLTRANSFERASE"/>
    <property type="match status" value="1"/>
</dbReference>
<dbReference type="GO" id="GO:0035251">
    <property type="term" value="F:UDP-glucosyltransferase activity"/>
    <property type="evidence" value="ECO:0007669"/>
    <property type="project" value="TreeGrafter"/>
</dbReference>
<dbReference type="EMBL" id="JACAZE010000010">
    <property type="protein sequence ID" value="KAF7305555.1"/>
    <property type="molecule type" value="Genomic_DNA"/>
</dbReference>
<gene>
    <name evidence="3" type="ORF">HMN09_00808400</name>
</gene>
<dbReference type="AlphaFoldDB" id="A0A8H6ST03"/>
<dbReference type="Gene3D" id="3.40.50.2000">
    <property type="entry name" value="Glycogen Phosphorylase B"/>
    <property type="match status" value="2"/>
</dbReference>
<proteinExistence type="inferred from homology"/>
<name>A0A8H6ST03_MYCCL</name>
<evidence type="ECO:0000256" key="2">
    <source>
        <dbReference type="ARBA" id="ARBA00022679"/>
    </source>
</evidence>
<evidence type="ECO:0000256" key="1">
    <source>
        <dbReference type="ARBA" id="ARBA00009995"/>
    </source>
</evidence>
<dbReference type="OrthoDB" id="5835829at2759"/>
<evidence type="ECO:0008006" key="5">
    <source>
        <dbReference type="Google" id="ProtNLM"/>
    </source>
</evidence>
<comment type="similarity">
    <text evidence="1">Belongs to the UDP-glycosyltransferase family.</text>
</comment>